<gene>
    <name evidence="7" type="primary">SPOSA6832_04485</name>
</gene>
<dbReference type="OrthoDB" id="411524at2759"/>
<protein>
    <submittedName>
        <fullName evidence="7">SPOSA6832_04485-mRNA-1:cds</fullName>
    </submittedName>
</protein>
<dbReference type="GO" id="GO:0015020">
    <property type="term" value="F:glucuronosyltransferase activity"/>
    <property type="evidence" value="ECO:0007669"/>
    <property type="project" value="TreeGrafter"/>
</dbReference>
<dbReference type="GO" id="GO:0016020">
    <property type="term" value="C:membrane"/>
    <property type="evidence" value="ECO:0007669"/>
    <property type="project" value="UniProtKB-SubCell"/>
</dbReference>
<dbReference type="PANTHER" id="PTHR12270:SF52">
    <property type="entry name" value="GLYCOSYLTRANSFERASE-LIKE PROTEIN GNT13-RELATED"/>
    <property type="match status" value="1"/>
</dbReference>
<keyword evidence="8" id="KW-1185">Reference proteome</keyword>
<dbReference type="AlphaFoldDB" id="A0A0D6ES52"/>
<keyword evidence="3" id="KW-0735">Signal-anchor</keyword>
<sequence length="326" mass="36454">MLHVWDGPLSAAIYLTEAADIAQLEAYLSSPDRSARWDQVALTIVKPGYSINEEALLARLRYPINRLRNLALSLSPTPYVLVVDVDFVPSPNMHFLLSSRGVPLLNRPSSRNSLSPTFRRTAVVIPTFALVPSFNGSFPSTPAELASLLTSTPPLATLTDPNAGHASPDPSHSYEICYEPQWEPYYLLARSSHPLYDERFTDQGGDKQAHALLLNALGYSFHVLRDVWVLHPPKTDKRDEAWPAARLVPERGRAERSAQEADEGGGEHFNLVAQRDPSRYRYFQDFLPEMERHWGANVRWPRGCSARIAAGRRNFGRARAATPFGL</sequence>
<name>A0A0D6ES52_SPOSA</name>
<dbReference type="Proteomes" id="UP000243876">
    <property type="component" value="Unassembled WGS sequence"/>
</dbReference>
<feature type="non-terminal residue" evidence="7">
    <location>
        <position position="1"/>
    </location>
</feature>
<evidence type="ECO:0000256" key="6">
    <source>
        <dbReference type="ARBA" id="ARBA00023180"/>
    </source>
</evidence>
<evidence type="ECO:0000256" key="1">
    <source>
        <dbReference type="ARBA" id="ARBA00004606"/>
    </source>
</evidence>
<accession>A0A0D6ES52</accession>
<dbReference type="InterPro" id="IPR051292">
    <property type="entry name" value="Xyl/GlcA_transferase"/>
</dbReference>
<keyword evidence="5" id="KW-0472">Membrane</keyword>
<reference evidence="8" key="1">
    <citation type="submission" date="2015-02" db="EMBL/GenBank/DDBJ databases">
        <authorList>
            <person name="Gon?alves P."/>
        </authorList>
    </citation>
    <scope>NUCLEOTIDE SEQUENCE [LARGE SCALE GENOMIC DNA]</scope>
</reference>
<evidence type="ECO:0000256" key="3">
    <source>
        <dbReference type="ARBA" id="ARBA00022968"/>
    </source>
</evidence>
<dbReference type="GO" id="GO:0035269">
    <property type="term" value="P:protein O-linked glycosylation via mannose"/>
    <property type="evidence" value="ECO:0007669"/>
    <property type="project" value="TreeGrafter"/>
</dbReference>
<dbReference type="PANTHER" id="PTHR12270">
    <property type="entry name" value="GLYCOSYLTRANSFERASE-RELATED"/>
    <property type="match status" value="1"/>
</dbReference>
<evidence type="ECO:0000313" key="7">
    <source>
        <dbReference type="EMBL" id="CEQ42638.1"/>
    </source>
</evidence>
<keyword evidence="4" id="KW-1133">Transmembrane helix</keyword>
<evidence type="ECO:0000256" key="4">
    <source>
        <dbReference type="ARBA" id="ARBA00022989"/>
    </source>
</evidence>
<keyword evidence="2" id="KW-0812">Transmembrane</keyword>
<comment type="subcellular location">
    <subcellularLocation>
        <location evidence="1">Membrane</location>
        <topology evidence="1">Single-pass type II membrane protein</topology>
    </subcellularLocation>
</comment>
<dbReference type="Pfam" id="PF13896">
    <property type="entry name" value="Glyco_transf_49"/>
    <property type="match status" value="2"/>
</dbReference>
<proteinExistence type="predicted"/>
<dbReference type="GO" id="GO:0042285">
    <property type="term" value="F:xylosyltransferase activity"/>
    <property type="evidence" value="ECO:0007669"/>
    <property type="project" value="TreeGrafter"/>
</dbReference>
<keyword evidence="6" id="KW-0325">Glycoprotein</keyword>
<dbReference type="EMBL" id="CENE01000031">
    <property type="protein sequence ID" value="CEQ42638.1"/>
    <property type="molecule type" value="Genomic_DNA"/>
</dbReference>
<evidence type="ECO:0000256" key="5">
    <source>
        <dbReference type="ARBA" id="ARBA00023136"/>
    </source>
</evidence>
<organism evidence="7 8">
    <name type="scientific">Sporidiobolus salmonicolor</name>
    <name type="common">Yeast-like fungus</name>
    <name type="synonym">Sporobolomyces salmonicolor</name>
    <dbReference type="NCBI Taxonomy" id="5005"/>
    <lineage>
        <taxon>Eukaryota</taxon>
        <taxon>Fungi</taxon>
        <taxon>Dikarya</taxon>
        <taxon>Basidiomycota</taxon>
        <taxon>Pucciniomycotina</taxon>
        <taxon>Microbotryomycetes</taxon>
        <taxon>Sporidiobolales</taxon>
        <taxon>Sporidiobolaceae</taxon>
        <taxon>Sporobolomyces</taxon>
    </lineage>
</organism>
<evidence type="ECO:0000313" key="8">
    <source>
        <dbReference type="Proteomes" id="UP000243876"/>
    </source>
</evidence>
<evidence type="ECO:0000256" key="2">
    <source>
        <dbReference type="ARBA" id="ARBA00022692"/>
    </source>
</evidence>